<dbReference type="RefSeq" id="WP_252662036.1">
    <property type="nucleotide sequence ID" value="NZ_CP098611.1"/>
</dbReference>
<keyword evidence="2" id="KW-0378">Hydrolase</keyword>
<dbReference type="InterPro" id="IPR003615">
    <property type="entry name" value="HNH_nuc"/>
</dbReference>
<protein>
    <submittedName>
        <fullName evidence="2">HNH endonuclease</fullName>
    </submittedName>
</protein>
<organism evidence="2 3">
    <name type="scientific">Phormidium yuhuli AB48</name>
    <dbReference type="NCBI Taxonomy" id="2940671"/>
    <lineage>
        <taxon>Bacteria</taxon>
        <taxon>Bacillati</taxon>
        <taxon>Cyanobacteriota</taxon>
        <taxon>Cyanophyceae</taxon>
        <taxon>Oscillatoriophycideae</taxon>
        <taxon>Oscillatoriales</taxon>
        <taxon>Oscillatoriaceae</taxon>
        <taxon>Phormidium</taxon>
        <taxon>Phormidium yuhuli</taxon>
    </lineage>
</organism>
<gene>
    <name evidence="2" type="ORF">NEA10_15225</name>
</gene>
<keyword evidence="2" id="KW-0540">Nuclease</keyword>
<dbReference type="InterPro" id="IPR044925">
    <property type="entry name" value="His-Me_finger_sf"/>
</dbReference>
<sequence>MKQLPSAPEHSISINGIVKKGTRVLKVNTKGCIRVCIRRKMRLLAELLAETYLGMPLDRQHTVCYLDGDNTNLSLENLYWVDPWFNQIPQQTTRFEGQEFFRMNWLETRQYFISKFGDILNFSTQKLVVPQKDSTGYLRFTYYIFEKGKRNRQTIAVHLACYKTFNPDFDFSCQEINHKNGVKTDNRIDNLEAVSHRENMRHAFDTGLRQVKYSREVASDIASKVLSGKSWTDIYREYLEPELGLTKQQSFSLINAVVNNQDAYMDVKQKYGLTQGSTTISKESTVQANGTGNGGTP</sequence>
<accession>A0ABY5AMN0</accession>
<reference evidence="2" key="1">
    <citation type="submission" date="2022-06" db="EMBL/GenBank/DDBJ databases">
        <title>Genome sequence of Phormidium yuhuli AB48 isolated from an industrial photobioreactor environment.</title>
        <authorList>
            <person name="Qiu Y."/>
            <person name="Noonan A.J.C."/>
            <person name="Dofher K."/>
            <person name="Koch M."/>
            <person name="Kieft B."/>
            <person name="Lin X."/>
            <person name="Ziels R.M."/>
            <person name="Hallam S.J."/>
        </authorList>
    </citation>
    <scope>NUCLEOTIDE SEQUENCE</scope>
    <source>
        <strain evidence="2">AB48</strain>
    </source>
</reference>
<dbReference type="Gene3D" id="3.90.75.20">
    <property type="match status" value="2"/>
</dbReference>
<evidence type="ECO:0000259" key="1">
    <source>
        <dbReference type="Pfam" id="PF13392"/>
    </source>
</evidence>
<evidence type="ECO:0000313" key="3">
    <source>
        <dbReference type="Proteomes" id="UP001056708"/>
    </source>
</evidence>
<dbReference type="EMBL" id="CP098611">
    <property type="protein sequence ID" value="USR90188.1"/>
    <property type="molecule type" value="Genomic_DNA"/>
</dbReference>
<keyword evidence="3" id="KW-1185">Reference proteome</keyword>
<keyword evidence="2" id="KW-0255">Endonuclease</keyword>
<dbReference type="GO" id="GO:0004519">
    <property type="term" value="F:endonuclease activity"/>
    <property type="evidence" value="ECO:0007669"/>
    <property type="project" value="UniProtKB-KW"/>
</dbReference>
<name>A0ABY5AMN0_9CYAN</name>
<dbReference type="SUPFAM" id="SSF54060">
    <property type="entry name" value="His-Me finger endonucleases"/>
    <property type="match status" value="2"/>
</dbReference>
<dbReference type="Pfam" id="PF13392">
    <property type="entry name" value="HNH_3"/>
    <property type="match status" value="1"/>
</dbReference>
<dbReference type="Proteomes" id="UP001056708">
    <property type="component" value="Chromosome"/>
</dbReference>
<evidence type="ECO:0000313" key="2">
    <source>
        <dbReference type="EMBL" id="USR90188.1"/>
    </source>
</evidence>
<proteinExistence type="predicted"/>
<feature type="domain" description="HNH nuclease" evidence="1">
    <location>
        <begin position="174"/>
        <end position="201"/>
    </location>
</feature>